<comment type="subcellular location">
    <subcellularLocation>
        <location evidence="1 10">Cell membrane</location>
        <topology evidence="1 10">Multi-pass membrane protein</topology>
    </subcellularLocation>
</comment>
<evidence type="ECO:0000256" key="10">
    <source>
        <dbReference type="RuleBase" id="RU351113"/>
    </source>
</evidence>
<keyword evidence="6 10" id="KW-1133">Transmembrane helix</keyword>
<feature type="transmembrane region" description="Helical" evidence="10">
    <location>
        <begin position="122"/>
        <end position="145"/>
    </location>
</feature>
<keyword evidence="3 10" id="KW-0716">Sensory transduction</keyword>
<evidence type="ECO:0000256" key="9">
    <source>
        <dbReference type="ARBA" id="ARBA00023224"/>
    </source>
</evidence>
<organism evidence="11">
    <name type="scientific">Bradysia odoriphaga</name>
    <dbReference type="NCBI Taxonomy" id="1564500"/>
    <lineage>
        <taxon>Eukaryota</taxon>
        <taxon>Metazoa</taxon>
        <taxon>Ecdysozoa</taxon>
        <taxon>Arthropoda</taxon>
        <taxon>Hexapoda</taxon>
        <taxon>Insecta</taxon>
        <taxon>Pterygota</taxon>
        <taxon>Neoptera</taxon>
        <taxon>Endopterygota</taxon>
        <taxon>Diptera</taxon>
        <taxon>Nematocera</taxon>
        <taxon>Sciaroidea</taxon>
        <taxon>Sciaridae</taxon>
        <taxon>Bradysia</taxon>
    </lineage>
</organism>
<dbReference type="GO" id="GO:0005549">
    <property type="term" value="F:odorant binding"/>
    <property type="evidence" value="ECO:0007669"/>
    <property type="project" value="InterPro"/>
</dbReference>
<dbReference type="PANTHER" id="PTHR21137:SF35">
    <property type="entry name" value="ODORANT RECEPTOR 19A-RELATED"/>
    <property type="match status" value="1"/>
</dbReference>
<accession>A0A6B9C9X0</accession>
<feature type="transmembrane region" description="Helical" evidence="10">
    <location>
        <begin position="6"/>
        <end position="26"/>
    </location>
</feature>
<keyword evidence="8 10" id="KW-0675">Receptor</keyword>
<keyword evidence="7 10" id="KW-0472">Membrane</keyword>
<evidence type="ECO:0000256" key="3">
    <source>
        <dbReference type="ARBA" id="ARBA00022606"/>
    </source>
</evidence>
<evidence type="ECO:0000256" key="6">
    <source>
        <dbReference type="ARBA" id="ARBA00022989"/>
    </source>
</evidence>
<dbReference type="InterPro" id="IPR004117">
    <property type="entry name" value="7tm6_olfct_rcpt"/>
</dbReference>
<evidence type="ECO:0000256" key="7">
    <source>
        <dbReference type="ARBA" id="ARBA00023136"/>
    </source>
</evidence>
<dbReference type="PANTHER" id="PTHR21137">
    <property type="entry name" value="ODORANT RECEPTOR"/>
    <property type="match status" value="1"/>
</dbReference>
<reference evidence="11" key="1">
    <citation type="submission" date="2018-11" db="EMBL/GenBank/DDBJ databases">
        <authorList>
            <person name="Zhao Y."/>
            <person name="Mu W."/>
            <person name="Zhou C."/>
        </authorList>
    </citation>
    <scope>NUCLEOTIDE SEQUENCE</scope>
</reference>
<feature type="transmembrane region" description="Helical" evidence="10">
    <location>
        <begin position="64"/>
        <end position="85"/>
    </location>
</feature>
<feature type="transmembrane region" description="Helical" evidence="10">
    <location>
        <begin position="292"/>
        <end position="312"/>
    </location>
</feature>
<sequence>MHSIQVHKVIGLIISAFYLIGVWHRGDKPTVKEMRMKLFYCIYFPLFLLSTVVGAKTNENRDEAIFLGEMSMGVVVLCVNLWLLVWKQNEILNLLNRVCVFSIRNEDDYLTYNAKMRVFTKFVFVFIFAAITAGSLGSIAFPFVGSEKTLFLKIAFPLDYKSSEFAFWIATAFLFTETVLIITFAIFSVVIWYLLLICALRYEVLGSEIKNMGQVSIKNGNVKMTETQRHINFFEDLKTSIKAHLHLRELVNDVELFFSDLFFIQFGTSGLCICASIYFLAFDVGDNLLERYIYGFLFFYFISHLFMITYFGNEIMLSSNRLSYCLFESDWYNQPQSTKKCIIIFGEYLKQPQTLVVGKLYPLTLETFMRILNSAYSMFNILKSFQ</sequence>
<protein>
    <recommendedName>
        <fullName evidence="10">Odorant receptor</fullName>
    </recommendedName>
</protein>
<dbReference type="Pfam" id="PF02949">
    <property type="entry name" value="7tm_6"/>
    <property type="match status" value="1"/>
</dbReference>
<evidence type="ECO:0000256" key="4">
    <source>
        <dbReference type="ARBA" id="ARBA00022692"/>
    </source>
</evidence>
<name>A0A6B9C9X0_9DIPT</name>
<evidence type="ECO:0000313" key="11">
    <source>
        <dbReference type="EMBL" id="QGW45417.1"/>
    </source>
</evidence>
<evidence type="ECO:0000256" key="5">
    <source>
        <dbReference type="ARBA" id="ARBA00022725"/>
    </source>
</evidence>
<proteinExistence type="evidence at transcript level"/>
<keyword evidence="9 10" id="KW-0807">Transducer</keyword>
<keyword evidence="2" id="KW-1003">Cell membrane</keyword>
<keyword evidence="4 10" id="KW-0812">Transmembrane</keyword>
<evidence type="ECO:0000256" key="1">
    <source>
        <dbReference type="ARBA" id="ARBA00004651"/>
    </source>
</evidence>
<dbReference type="GO" id="GO:0007165">
    <property type="term" value="P:signal transduction"/>
    <property type="evidence" value="ECO:0007669"/>
    <property type="project" value="UniProtKB-KW"/>
</dbReference>
<evidence type="ECO:0000256" key="2">
    <source>
        <dbReference type="ARBA" id="ARBA00022475"/>
    </source>
</evidence>
<keyword evidence="5 10" id="KW-0552">Olfaction</keyword>
<dbReference type="EMBL" id="MK249003">
    <property type="protein sequence ID" value="QGW45417.1"/>
    <property type="molecule type" value="mRNA"/>
</dbReference>
<feature type="transmembrane region" description="Helical" evidence="10">
    <location>
        <begin position="256"/>
        <end position="280"/>
    </location>
</feature>
<feature type="transmembrane region" description="Helical" evidence="10">
    <location>
        <begin position="38"/>
        <end position="58"/>
    </location>
</feature>
<evidence type="ECO:0000256" key="8">
    <source>
        <dbReference type="ARBA" id="ARBA00023170"/>
    </source>
</evidence>
<comment type="similarity">
    <text evidence="10">Belongs to the insect chemoreceptor superfamily. Heteromeric odorant receptor channel (TC 1.A.69) family.</text>
</comment>
<dbReference type="GO" id="GO:0005886">
    <property type="term" value="C:plasma membrane"/>
    <property type="evidence" value="ECO:0007669"/>
    <property type="project" value="UniProtKB-SubCell"/>
</dbReference>
<dbReference type="AlphaFoldDB" id="A0A6B9C9X0"/>
<feature type="transmembrane region" description="Helical" evidence="10">
    <location>
        <begin position="165"/>
        <end position="195"/>
    </location>
</feature>
<dbReference type="GO" id="GO:0004984">
    <property type="term" value="F:olfactory receptor activity"/>
    <property type="evidence" value="ECO:0007669"/>
    <property type="project" value="InterPro"/>
</dbReference>